<dbReference type="SUPFAM" id="SSF161098">
    <property type="entry name" value="MetI-like"/>
    <property type="match status" value="1"/>
</dbReference>
<evidence type="ECO:0000256" key="1">
    <source>
        <dbReference type="ARBA" id="ARBA00004651"/>
    </source>
</evidence>
<evidence type="ECO:0000256" key="3">
    <source>
        <dbReference type="ARBA" id="ARBA00022475"/>
    </source>
</evidence>
<evidence type="ECO:0000313" key="10">
    <source>
        <dbReference type="Proteomes" id="UP000005990"/>
    </source>
</evidence>
<comment type="subcellular location">
    <subcellularLocation>
        <location evidence="1 7">Cell membrane</location>
        <topology evidence="1 7">Multi-pass membrane protein</topology>
    </subcellularLocation>
</comment>
<evidence type="ECO:0000313" key="9">
    <source>
        <dbReference type="EMBL" id="EFR30472.1"/>
    </source>
</evidence>
<dbReference type="InterPro" id="IPR000515">
    <property type="entry name" value="MetI-like"/>
</dbReference>
<evidence type="ECO:0000256" key="6">
    <source>
        <dbReference type="ARBA" id="ARBA00023136"/>
    </source>
</evidence>
<dbReference type="EMBL" id="AENN01000018">
    <property type="protein sequence ID" value="EFR30472.1"/>
    <property type="molecule type" value="Genomic_DNA"/>
</dbReference>
<evidence type="ECO:0000256" key="7">
    <source>
        <dbReference type="RuleBase" id="RU363032"/>
    </source>
</evidence>
<keyword evidence="4 7" id="KW-0812">Transmembrane</keyword>
<dbReference type="eggNOG" id="COG1175">
    <property type="taxonomic scope" value="Bacteria"/>
</dbReference>
<dbReference type="InterPro" id="IPR051393">
    <property type="entry name" value="ABC_transporter_permease"/>
</dbReference>
<dbReference type="OrthoDB" id="9787541at2"/>
<keyword evidence="2 7" id="KW-0813">Transport</keyword>
<comment type="caution">
    <text evidence="9">The sequence shown here is derived from an EMBL/GenBank/DDBJ whole genome shotgun (WGS) entry which is preliminary data.</text>
</comment>
<protein>
    <submittedName>
        <fullName evidence="9">ABC transporter, permease protein</fullName>
    </submittedName>
</protein>
<dbReference type="PANTHER" id="PTHR30193:SF37">
    <property type="entry name" value="INNER MEMBRANE ABC TRANSPORTER PERMEASE PROTEIN YCJO"/>
    <property type="match status" value="1"/>
</dbReference>
<keyword evidence="5 7" id="KW-1133">Transmembrane helix</keyword>
<reference evidence="9 10" key="1">
    <citation type="submission" date="2010-10" db="EMBL/GenBank/DDBJ databases">
        <authorList>
            <person name="Durkin A.S."/>
            <person name="Madupu R."/>
            <person name="Torralba M."/>
            <person name="Gillis M."/>
            <person name="Methe B."/>
            <person name="Sutton G."/>
            <person name="Nelson K.E."/>
        </authorList>
    </citation>
    <scope>NUCLEOTIDE SEQUENCE [LARGE SCALE GENOMIC DNA]</scope>
    <source>
        <strain evidence="9 10">ACS-139-V-Col8</strain>
    </source>
</reference>
<gene>
    <name evidence="9" type="ORF">HMPREF9257_0452</name>
</gene>
<dbReference type="GO" id="GO:0005886">
    <property type="term" value="C:plasma membrane"/>
    <property type="evidence" value="ECO:0007669"/>
    <property type="project" value="UniProtKB-SubCell"/>
</dbReference>
<feature type="transmembrane region" description="Helical" evidence="7">
    <location>
        <begin position="12"/>
        <end position="33"/>
    </location>
</feature>
<organism evidence="9 10">
    <name type="scientific">Eremococcus coleocola ACS-139-V-Col8</name>
    <dbReference type="NCBI Taxonomy" id="908337"/>
    <lineage>
        <taxon>Bacteria</taxon>
        <taxon>Bacillati</taxon>
        <taxon>Bacillota</taxon>
        <taxon>Bacilli</taxon>
        <taxon>Lactobacillales</taxon>
        <taxon>Aerococcaceae</taxon>
        <taxon>Eremococcus</taxon>
    </lineage>
</organism>
<feature type="domain" description="ABC transmembrane type-1" evidence="8">
    <location>
        <begin position="72"/>
        <end position="286"/>
    </location>
</feature>
<dbReference type="CDD" id="cd06261">
    <property type="entry name" value="TM_PBP2"/>
    <property type="match status" value="1"/>
</dbReference>
<dbReference type="Gene3D" id="1.10.3720.10">
    <property type="entry name" value="MetI-like"/>
    <property type="match status" value="1"/>
</dbReference>
<feature type="transmembrane region" description="Helical" evidence="7">
    <location>
        <begin position="109"/>
        <end position="129"/>
    </location>
</feature>
<dbReference type="PANTHER" id="PTHR30193">
    <property type="entry name" value="ABC TRANSPORTER PERMEASE PROTEIN"/>
    <property type="match status" value="1"/>
</dbReference>
<dbReference type="STRING" id="908337.HMPREF9257_0452"/>
<evidence type="ECO:0000256" key="5">
    <source>
        <dbReference type="ARBA" id="ARBA00022989"/>
    </source>
</evidence>
<feature type="transmembrane region" description="Helical" evidence="7">
    <location>
        <begin position="265"/>
        <end position="285"/>
    </location>
</feature>
<feature type="transmembrane region" description="Helical" evidence="7">
    <location>
        <begin position="158"/>
        <end position="182"/>
    </location>
</feature>
<dbReference type="PROSITE" id="PS50928">
    <property type="entry name" value="ABC_TM1"/>
    <property type="match status" value="1"/>
</dbReference>
<feature type="transmembrane region" description="Helical" evidence="7">
    <location>
        <begin position="76"/>
        <end position="97"/>
    </location>
</feature>
<dbReference type="InterPro" id="IPR035906">
    <property type="entry name" value="MetI-like_sf"/>
</dbReference>
<dbReference type="Pfam" id="PF00528">
    <property type="entry name" value="BPD_transp_1"/>
    <property type="match status" value="1"/>
</dbReference>
<dbReference type="GO" id="GO:0055085">
    <property type="term" value="P:transmembrane transport"/>
    <property type="evidence" value="ECO:0007669"/>
    <property type="project" value="InterPro"/>
</dbReference>
<dbReference type="RefSeq" id="WP_006418995.1">
    <property type="nucleotide sequence ID" value="NZ_AENN01000018.1"/>
</dbReference>
<accession>E4KRF2</accession>
<evidence type="ECO:0000256" key="4">
    <source>
        <dbReference type="ARBA" id="ARBA00022692"/>
    </source>
</evidence>
<keyword evidence="3" id="KW-1003">Cell membrane</keyword>
<dbReference type="AlphaFoldDB" id="E4KRF2"/>
<evidence type="ECO:0000256" key="2">
    <source>
        <dbReference type="ARBA" id="ARBA00022448"/>
    </source>
</evidence>
<feature type="transmembrane region" description="Helical" evidence="7">
    <location>
        <begin position="211"/>
        <end position="231"/>
    </location>
</feature>
<dbReference type="Proteomes" id="UP000005990">
    <property type="component" value="Unassembled WGS sequence"/>
</dbReference>
<sequence>MNKKASLKSSFHALLYLLPMLIFIGIFTVYPIFKSIAMSFYVDYNMITGEMDSVGLDNYKVILSDPKFFKAIKNTMLYVVGVVPASIIISMVIAIMLNSIPKLQGFFRSIYFLPFVTSTVAISVVWSWLYHSKYGLINYGLSFLGIDPINWLNSPKNAMLAVIIMAIWKGLGFNILLFLVGLGNIDDVYYQAAKVDGANTWSRFKNITLPLLRPTIFLLSIVGIINSFKVFDEVFALFSGRPGPAGSATTMVYYLFQKFYAQFKYGQAAASGIILFLIVLVLTLIQNMGNRYFAKRGGQD</sequence>
<evidence type="ECO:0000259" key="8">
    <source>
        <dbReference type="PROSITE" id="PS50928"/>
    </source>
</evidence>
<proteinExistence type="inferred from homology"/>
<name>E4KRF2_9LACT</name>
<comment type="similarity">
    <text evidence="7">Belongs to the binding-protein-dependent transport system permease family.</text>
</comment>
<keyword evidence="10" id="KW-1185">Reference proteome</keyword>
<keyword evidence="6 7" id="KW-0472">Membrane</keyword>